<organism evidence="1 2">
    <name type="scientific">Holospora curviuscula</name>
    <dbReference type="NCBI Taxonomy" id="1082868"/>
    <lineage>
        <taxon>Bacteria</taxon>
        <taxon>Pseudomonadati</taxon>
        <taxon>Pseudomonadota</taxon>
        <taxon>Alphaproteobacteria</taxon>
        <taxon>Holosporales</taxon>
        <taxon>Holosporaceae</taxon>
        <taxon>Holospora</taxon>
    </lineage>
</organism>
<dbReference type="AlphaFoldDB" id="A0A2S5R7L9"/>
<protein>
    <submittedName>
        <fullName evidence="1">Uncharacterized protein</fullName>
    </submittedName>
</protein>
<dbReference type="EMBL" id="PHHC01000110">
    <property type="protein sequence ID" value="PPE03339.1"/>
    <property type="molecule type" value="Genomic_DNA"/>
</dbReference>
<reference evidence="1 2" key="1">
    <citation type="submission" date="2017-11" db="EMBL/GenBank/DDBJ databases">
        <title>Comparative genomic analysis of Holospora spp., intranuclear symbionts of paramecia.</title>
        <authorList>
            <person name="Garushyants S.K."/>
            <person name="Beliavskaya A."/>
            <person name="Malko D.B."/>
            <person name="Logacheva M.D."/>
            <person name="Rautian M.S."/>
            <person name="Gelfand M.S."/>
        </authorList>
    </citation>
    <scope>NUCLEOTIDE SEQUENCE [LARGE SCALE GENOMIC DNA]</scope>
    <source>
        <strain evidence="2">02AZ16</strain>
    </source>
</reference>
<evidence type="ECO:0000313" key="1">
    <source>
        <dbReference type="EMBL" id="PPE03339.1"/>
    </source>
</evidence>
<keyword evidence="2" id="KW-1185">Reference proteome</keyword>
<proteinExistence type="predicted"/>
<dbReference type="Proteomes" id="UP000239425">
    <property type="component" value="Unassembled WGS sequence"/>
</dbReference>
<accession>A0A2S5R7L9</accession>
<comment type="caution">
    <text evidence="1">The sequence shown here is derived from an EMBL/GenBank/DDBJ whole genome shotgun (WGS) entry which is preliminary data.</text>
</comment>
<evidence type="ECO:0000313" key="2">
    <source>
        <dbReference type="Proteomes" id="UP000239425"/>
    </source>
</evidence>
<gene>
    <name evidence="1" type="ORF">HCUR_01221</name>
</gene>
<sequence>MKLKHLRKSLIPVVLILRDIWMIGNIFFEWVPVVDFGGGFNVLHHRINFLGPSDGAFEVDLKISRIL</sequence>
<dbReference type="RefSeq" id="WP_129591939.1">
    <property type="nucleotide sequence ID" value="NZ_PHHC01000110.1"/>
</dbReference>
<name>A0A2S5R7L9_9PROT</name>